<keyword evidence="3" id="KW-1185">Reference proteome</keyword>
<organism evidence="2 3">
    <name type="scientific">Deinococcus hohokamensis</name>
    <dbReference type="NCBI Taxonomy" id="309883"/>
    <lineage>
        <taxon>Bacteria</taxon>
        <taxon>Thermotogati</taxon>
        <taxon>Deinococcota</taxon>
        <taxon>Deinococci</taxon>
        <taxon>Deinococcales</taxon>
        <taxon>Deinococcaceae</taxon>
        <taxon>Deinococcus</taxon>
    </lineage>
</organism>
<reference evidence="3" key="1">
    <citation type="journal article" date="2019" name="Int. J. Syst. Evol. Microbiol.">
        <title>The Global Catalogue of Microorganisms (GCM) 10K type strain sequencing project: providing services to taxonomists for standard genome sequencing and annotation.</title>
        <authorList>
            <consortium name="The Broad Institute Genomics Platform"/>
            <consortium name="The Broad Institute Genome Sequencing Center for Infectious Disease"/>
            <person name="Wu L."/>
            <person name="Ma J."/>
        </authorList>
    </citation>
    <scope>NUCLEOTIDE SEQUENCE [LARGE SCALE GENOMIC DNA]</scope>
    <source>
        <strain evidence="3">CCUG 55995</strain>
    </source>
</reference>
<evidence type="ECO:0000313" key="2">
    <source>
        <dbReference type="EMBL" id="MFC4638432.1"/>
    </source>
</evidence>
<dbReference type="Proteomes" id="UP001595952">
    <property type="component" value="Unassembled WGS sequence"/>
</dbReference>
<evidence type="ECO:0008006" key="4">
    <source>
        <dbReference type="Google" id="ProtNLM"/>
    </source>
</evidence>
<comment type="caution">
    <text evidence="2">The sequence shown here is derived from an EMBL/GenBank/DDBJ whole genome shotgun (WGS) entry which is preliminary data.</text>
</comment>
<name>A0ABV9I7Y7_9DEIO</name>
<keyword evidence="1" id="KW-1133">Transmembrane helix</keyword>
<gene>
    <name evidence="2" type="ORF">ACFO0D_08740</name>
</gene>
<dbReference type="PROSITE" id="PS51257">
    <property type="entry name" value="PROKAR_LIPOPROTEIN"/>
    <property type="match status" value="1"/>
</dbReference>
<keyword evidence="1" id="KW-0472">Membrane</keyword>
<feature type="transmembrane region" description="Helical" evidence="1">
    <location>
        <begin position="46"/>
        <end position="76"/>
    </location>
</feature>
<accession>A0ABV9I7Y7</accession>
<evidence type="ECO:0000256" key="1">
    <source>
        <dbReference type="SAM" id="Phobius"/>
    </source>
</evidence>
<sequence>MTKGDSAVAPTIEKSIKLRLILLLAAVAACAFAASSFVTWPLAVGVLLLAATGLVLSPAWSLGLGLTVALVAALLWSQGLFPGAAGPLDAPTVLWLLVAGLLPRLVCEVMGQARTAQQLVLEQGRLLGQQADLHAITGLPGPGLAQMFMTVLQAEYQRSGGQGAALAVWVKDLPVARQLYEPQEVALTLQRARDAVRSELRASDWLFQLRDDLFLVFANVGHEPDGHLIMARRVAGRVGRVNRISMQTQVMLVPPGMAFPVMLRQLLEETPPVTPAEPSPASLTPAP</sequence>
<dbReference type="RefSeq" id="WP_380061436.1">
    <property type="nucleotide sequence ID" value="NZ_JBHSEI010000005.1"/>
</dbReference>
<feature type="transmembrane region" description="Helical" evidence="1">
    <location>
        <begin position="20"/>
        <end position="40"/>
    </location>
</feature>
<protein>
    <recommendedName>
        <fullName evidence="4">GGDEF domain-containing protein</fullName>
    </recommendedName>
</protein>
<keyword evidence="1" id="KW-0812">Transmembrane</keyword>
<evidence type="ECO:0000313" key="3">
    <source>
        <dbReference type="Proteomes" id="UP001595952"/>
    </source>
</evidence>
<dbReference type="EMBL" id="JBHSEI010000005">
    <property type="protein sequence ID" value="MFC4638432.1"/>
    <property type="molecule type" value="Genomic_DNA"/>
</dbReference>
<proteinExistence type="predicted"/>
<feature type="transmembrane region" description="Helical" evidence="1">
    <location>
        <begin position="88"/>
        <end position="106"/>
    </location>
</feature>